<dbReference type="Proteomes" id="UP001166052">
    <property type="component" value="Unassembled WGS sequence"/>
</dbReference>
<dbReference type="EMBL" id="JAAWVN010013260">
    <property type="protein sequence ID" value="MBN3291585.1"/>
    <property type="molecule type" value="Genomic_DNA"/>
</dbReference>
<evidence type="ECO:0000256" key="2">
    <source>
        <dbReference type="SAM" id="MobiDB-lite"/>
    </source>
</evidence>
<evidence type="ECO:0000259" key="3">
    <source>
        <dbReference type="Pfam" id="PF25313"/>
    </source>
</evidence>
<dbReference type="InterPro" id="IPR052060">
    <property type="entry name" value="Bromo_WD_repeat"/>
</dbReference>
<keyword evidence="1" id="KW-0103">Bromodomain</keyword>
<evidence type="ECO:0000313" key="5">
    <source>
        <dbReference type="Proteomes" id="UP001166052"/>
    </source>
</evidence>
<dbReference type="Gene3D" id="1.20.920.10">
    <property type="entry name" value="Bromodomain-like"/>
    <property type="match status" value="3"/>
</dbReference>
<comment type="caution">
    <text evidence="4">The sequence shown here is derived from an EMBL/GenBank/DDBJ whole genome shotgun (WGS) entry which is preliminary data.</text>
</comment>
<dbReference type="PANTHER" id="PTHR16266">
    <property type="entry name" value="WD REPEAT DOMAIN 9"/>
    <property type="match status" value="1"/>
</dbReference>
<organism evidence="4 5">
    <name type="scientific">Polypterus senegalus</name>
    <name type="common">Senegal bichir</name>
    <dbReference type="NCBI Taxonomy" id="55291"/>
    <lineage>
        <taxon>Eukaryota</taxon>
        <taxon>Metazoa</taxon>
        <taxon>Chordata</taxon>
        <taxon>Craniata</taxon>
        <taxon>Vertebrata</taxon>
        <taxon>Euteleostomi</taxon>
        <taxon>Actinopterygii</taxon>
        <taxon>Polypteriformes</taxon>
        <taxon>Polypteridae</taxon>
        <taxon>Polypterus</taxon>
    </lineage>
</organism>
<feature type="domain" description="BRWD/PHIP ancillary-like" evidence="3">
    <location>
        <begin position="1"/>
        <end position="62"/>
    </location>
</feature>
<sequence>MPDVIDFLVLHQFYNEAKEQNLQPGVRFRSIIDDAWWFGTVETQQPFQQEYPDSLFQCYSVRRISALMWEVRYIEHNARTFNEPESPIVAAAKIVTDVLLRFIGDQSCTDILELCRKVKNEELSSAEEEEEADLDIDSDTPGTSAGQKSLRQPSKRQRLQMDVEAWKPKCRDLLNHLVECEDSEPFRQPVDLFAYPDAENYENPVEFCKDVRLIFSNSKAYTPNKKSRVRVI</sequence>
<feature type="region of interest" description="Disordered" evidence="2">
    <location>
        <begin position="126"/>
        <end position="158"/>
    </location>
</feature>
<name>A0ABS2YZI7_POLSE</name>
<accession>A0ABS2YZI7</accession>
<evidence type="ECO:0000313" key="4">
    <source>
        <dbReference type="EMBL" id="MBN3291585.1"/>
    </source>
</evidence>
<dbReference type="InterPro" id="IPR057451">
    <property type="entry name" value="BRWD/PHIP_AD"/>
</dbReference>
<feature type="compositionally biased region" description="Polar residues" evidence="2">
    <location>
        <begin position="140"/>
        <end position="152"/>
    </location>
</feature>
<dbReference type="SUPFAM" id="SSF47370">
    <property type="entry name" value="Bromodomain"/>
    <property type="match status" value="2"/>
</dbReference>
<feature type="compositionally biased region" description="Acidic residues" evidence="2">
    <location>
        <begin position="126"/>
        <end position="138"/>
    </location>
</feature>
<feature type="non-terminal residue" evidence="4">
    <location>
        <position position="232"/>
    </location>
</feature>
<proteinExistence type="predicted"/>
<dbReference type="PANTHER" id="PTHR16266:SF25">
    <property type="entry name" value="BROMODOMAIN AND WD REPEAT-CONTAINING PROTEIN 3"/>
    <property type="match status" value="1"/>
</dbReference>
<feature type="non-terminal residue" evidence="4">
    <location>
        <position position="1"/>
    </location>
</feature>
<reference evidence="4" key="1">
    <citation type="journal article" date="2021" name="Cell">
        <title>Tracing the genetic footprints of vertebrate landing in non-teleost ray-finned fishes.</title>
        <authorList>
            <person name="Bi X."/>
            <person name="Wang K."/>
            <person name="Yang L."/>
            <person name="Pan H."/>
            <person name="Jiang H."/>
            <person name="Wei Q."/>
            <person name="Fang M."/>
            <person name="Yu H."/>
            <person name="Zhu C."/>
            <person name="Cai Y."/>
            <person name="He Y."/>
            <person name="Gan X."/>
            <person name="Zeng H."/>
            <person name="Yu D."/>
            <person name="Zhu Y."/>
            <person name="Jiang H."/>
            <person name="Qiu Q."/>
            <person name="Yang H."/>
            <person name="Zhang Y.E."/>
            <person name="Wang W."/>
            <person name="Zhu M."/>
            <person name="He S."/>
            <person name="Zhang G."/>
        </authorList>
    </citation>
    <scope>NUCLEOTIDE SEQUENCE</scope>
    <source>
        <strain evidence="4">Bchr_001</strain>
    </source>
</reference>
<protein>
    <submittedName>
        <fullName evidence="4">BRWD3 protein</fullName>
    </submittedName>
</protein>
<evidence type="ECO:0000256" key="1">
    <source>
        <dbReference type="ARBA" id="ARBA00023117"/>
    </source>
</evidence>
<dbReference type="Pfam" id="PF25313">
    <property type="entry name" value="BRWD_AD"/>
    <property type="match status" value="1"/>
</dbReference>
<gene>
    <name evidence="4" type="primary">Brwd3_0</name>
    <name evidence="4" type="ORF">GTO92_0013591</name>
</gene>
<keyword evidence="5" id="KW-1185">Reference proteome</keyword>
<dbReference type="InterPro" id="IPR036427">
    <property type="entry name" value="Bromodomain-like_sf"/>
</dbReference>